<evidence type="ECO:0000313" key="4">
    <source>
        <dbReference type="EMBL" id="SHO46317.1"/>
    </source>
</evidence>
<dbReference type="PANTHER" id="PTHR47505">
    <property type="entry name" value="DNA UTILIZATION PROTEIN YHGH"/>
    <property type="match status" value="1"/>
</dbReference>
<evidence type="ECO:0000259" key="3">
    <source>
        <dbReference type="Pfam" id="PF18912"/>
    </source>
</evidence>
<evidence type="ECO:0000313" key="5">
    <source>
        <dbReference type="Proteomes" id="UP000184603"/>
    </source>
</evidence>
<dbReference type="Pfam" id="PF00156">
    <property type="entry name" value="Pribosyltran"/>
    <property type="match status" value="1"/>
</dbReference>
<dbReference type="InterPro" id="IPR000836">
    <property type="entry name" value="PRTase_dom"/>
</dbReference>
<evidence type="ECO:0000256" key="1">
    <source>
        <dbReference type="ARBA" id="ARBA00008007"/>
    </source>
</evidence>
<dbReference type="AlphaFoldDB" id="A0A1M7Y2X7"/>
<reference evidence="4 5" key="1">
    <citation type="submission" date="2016-12" db="EMBL/GenBank/DDBJ databases">
        <authorList>
            <person name="Song W.-J."/>
            <person name="Kurnit D.M."/>
        </authorList>
    </citation>
    <scope>NUCLEOTIDE SEQUENCE [LARGE SCALE GENOMIC DNA]</scope>
    <source>
        <strain evidence="4 5">DSM 18488</strain>
    </source>
</reference>
<dbReference type="Pfam" id="PF18912">
    <property type="entry name" value="DZR_2"/>
    <property type="match status" value="1"/>
</dbReference>
<organism evidence="4 5">
    <name type="scientific">Desulfopila aestuarii DSM 18488</name>
    <dbReference type="NCBI Taxonomy" id="1121416"/>
    <lineage>
        <taxon>Bacteria</taxon>
        <taxon>Pseudomonadati</taxon>
        <taxon>Thermodesulfobacteriota</taxon>
        <taxon>Desulfobulbia</taxon>
        <taxon>Desulfobulbales</taxon>
        <taxon>Desulfocapsaceae</taxon>
        <taxon>Desulfopila</taxon>
    </lineage>
</organism>
<dbReference type="InterPro" id="IPR051910">
    <property type="entry name" value="ComF/GntX_DNA_util-trans"/>
</dbReference>
<dbReference type="STRING" id="1121416.SAMN02745220_01424"/>
<protein>
    <submittedName>
        <fullName evidence="4">ComF family protein</fullName>
    </submittedName>
</protein>
<feature type="domain" description="Phosphoribosyltransferase" evidence="2">
    <location>
        <begin position="197"/>
        <end position="241"/>
    </location>
</feature>
<dbReference type="Proteomes" id="UP000184603">
    <property type="component" value="Unassembled WGS sequence"/>
</dbReference>
<sequence>MSRAFLNRWLESFLGLVLPERCRLCNSYLPQHFPKGICSSCRSRIVYMDAAVCRKCGGLLRSGAAAGFLCGSCIRRPPPWDHARSVVRYGPEVRQLLLRLKYQADTTVLPALSTIVHPVLTTFDHSWDYVLPVPLHRTRLQRRGMNQALSLATILFPGAEKRIDPHLLQRKRATSPQTGLDGADRRRNLRGAFEIAESRSLVGARVVIVDDVFTTGTTMMECARVVRRAGAAEIGVITLARVVMSE</sequence>
<keyword evidence="5" id="KW-1185">Reference proteome</keyword>
<feature type="domain" description="Double zinc ribbon" evidence="3">
    <location>
        <begin position="14"/>
        <end position="73"/>
    </location>
</feature>
<dbReference type="InterPro" id="IPR029057">
    <property type="entry name" value="PRTase-like"/>
</dbReference>
<dbReference type="EMBL" id="FRFE01000005">
    <property type="protein sequence ID" value="SHO46317.1"/>
    <property type="molecule type" value="Genomic_DNA"/>
</dbReference>
<dbReference type="CDD" id="cd06223">
    <property type="entry name" value="PRTases_typeI"/>
    <property type="match status" value="1"/>
</dbReference>
<evidence type="ECO:0000259" key="2">
    <source>
        <dbReference type="Pfam" id="PF00156"/>
    </source>
</evidence>
<name>A0A1M7Y2X7_9BACT</name>
<dbReference type="RefSeq" id="WP_084553637.1">
    <property type="nucleotide sequence ID" value="NZ_FRFE01000005.1"/>
</dbReference>
<dbReference type="SUPFAM" id="SSF53271">
    <property type="entry name" value="PRTase-like"/>
    <property type="match status" value="1"/>
</dbReference>
<dbReference type="Gene3D" id="3.40.50.2020">
    <property type="match status" value="1"/>
</dbReference>
<gene>
    <name evidence="4" type="ORF">SAMN02745220_01424</name>
</gene>
<accession>A0A1M7Y2X7</accession>
<comment type="similarity">
    <text evidence="1">Belongs to the ComF/GntX family.</text>
</comment>
<dbReference type="PANTHER" id="PTHR47505:SF1">
    <property type="entry name" value="DNA UTILIZATION PROTEIN YHGH"/>
    <property type="match status" value="1"/>
</dbReference>
<proteinExistence type="inferred from homology"/>
<dbReference type="OrthoDB" id="9779910at2"/>
<dbReference type="InterPro" id="IPR044005">
    <property type="entry name" value="DZR_2"/>
</dbReference>